<accession>A0A6A8D5N2</accession>
<dbReference type="Pfam" id="PF00356">
    <property type="entry name" value="LacI"/>
    <property type="match status" value="1"/>
</dbReference>
<dbReference type="Gene3D" id="3.40.50.2300">
    <property type="match status" value="2"/>
</dbReference>
<keyword evidence="2 5" id="KW-0238">DNA-binding</keyword>
<dbReference type="InterPro" id="IPR010982">
    <property type="entry name" value="Lambda_DNA-bd_dom_sf"/>
</dbReference>
<dbReference type="SUPFAM" id="SSF47413">
    <property type="entry name" value="lambda repressor-like DNA-binding domains"/>
    <property type="match status" value="1"/>
</dbReference>
<dbReference type="OrthoDB" id="1639518at2"/>
<organism evidence="5 6">
    <name type="scientific">Aquibacillus halophilus</name>
    <dbReference type="NCBI Taxonomy" id="930132"/>
    <lineage>
        <taxon>Bacteria</taxon>
        <taxon>Bacillati</taxon>
        <taxon>Bacillota</taxon>
        <taxon>Bacilli</taxon>
        <taxon>Bacillales</taxon>
        <taxon>Bacillaceae</taxon>
        <taxon>Aquibacillus</taxon>
    </lineage>
</organism>
<proteinExistence type="predicted"/>
<comment type="caution">
    <text evidence="5">The sequence shown here is derived from an EMBL/GenBank/DDBJ whole genome shotgun (WGS) entry which is preliminary data.</text>
</comment>
<dbReference type="RefSeq" id="WP_153734739.1">
    <property type="nucleotide sequence ID" value="NZ_WJNG01000001.1"/>
</dbReference>
<evidence type="ECO:0000313" key="5">
    <source>
        <dbReference type="EMBL" id="MRH41065.1"/>
    </source>
</evidence>
<gene>
    <name evidence="5" type="ORF">GH741_00065</name>
</gene>
<evidence type="ECO:0000256" key="1">
    <source>
        <dbReference type="ARBA" id="ARBA00023015"/>
    </source>
</evidence>
<dbReference type="SUPFAM" id="SSF53822">
    <property type="entry name" value="Periplasmic binding protein-like I"/>
    <property type="match status" value="1"/>
</dbReference>
<keyword evidence="3" id="KW-0804">Transcription</keyword>
<dbReference type="PANTHER" id="PTHR30146:SF109">
    <property type="entry name" value="HTH-TYPE TRANSCRIPTIONAL REGULATOR GALS"/>
    <property type="match status" value="1"/>
</dbReference>
<dbReference type="AlphaFoldDB" id="A0A6A8D5N2"/>
<name>A0A6A8D5N2_9BACI</name>
<dbReference type="PRINTS" id="PR00036">
    <property type="entry name" value="HTHLACI"/>
</dbReference>
<sequence length="337" mass="37859">MATIYDVAKRANVSAMTVSRVINNGSSIKESTRLRVEKAIKELDYIPNRSAQSLISKDTKLLSLLITDVANPFFTSIARGAEDKAHEKGYQLVFSNSDENIEKETSYIRSAVSRGIDGMLLTPSGDFSIQNINILTKYKIPFVLVDRSLKGIESDIVHGDNSDGTKKLMDHLFENGHRTIGFVTGPSSISNVRERGDAYKQFIKDNKLPFNEKWTFQTDLARMQTLSYINLLLEASKEDRPTAILCSNNFLAADLVNNMNKMGLHVPDDISVVCFDDPHAIQMPNSFFTVVNQPAYKFGYTGMEMLIDRIEGKSGKEHKEIVYDTELIIRQSTKKIN</sequence>
<dbReference type="InterPro" id="IPR046335">
    <property type="entry name" value="LacI/GalR-like_sensor"/>
</dbReference>
<dbReference type="PROSITE" id="PS00356">
    <property type="entry name" value="HTH_LACI_1"/>
    <property type="match status" value="1"/>
</dbReference>
<dbReference type="PANTHER" id="PTHR30146">
    <property type="entry name" value="LACI-RELATED TRANSCRIPTIONAL REPRESSOR"/>
    <property type="match status" value="1"/>
</dbReference>
<dbReference type="Proteomes" id="UP000799092">
    <property type="component" value="Unassembled WGS sequence"/>
</dbReference>
<feature type="domain" description="HTH lacI-type" evidence="4">
    <location>
        <begin position="2"/>
        <end position="56"/>
    </location>
</feature>
<dbReference type="GO" id="GO:0000976">
    <property type="term" value="F:transcription cis-regulatory region binding"/>
    <property type="evidence" value="ECO:0007669"/>
    <property type="project" value="TreeGrafter"/>
</dbReference>
<dbReference type="InterPro" id="IPR028082">
    <property type="entry name" value="Peripla_BP_I"/>
</dbReference>
<dbReference type="Gene3D" id="1.10.260.40">
    <property type="entry name" value="lambda repressor-like DNA-binding domains"/>
    <property type="match status" value="1"/>
</dbReference>
<dbReference type="SMART" id="SM00354">
    <property type="entry name" value="HTH_LACI"/>
    <property type="match status" value="1"/>
</dbReference>
<dbReference type="PROSITE" id="PS50932">
    <property type="entry name" value="HTH_LACI_2"/>
    <property type="match status" value="1"/>
</dbReference>
<keyword evidence="6" id="KW-1185">Reference proteome</keyword>
<dbReference type="CDD" id="cd01392">
    <property type="entry name" value="HTH_LacI"/>
    <property type="match status" value="1"/>
</dbReference>
<protein>
    <submittedName>
        <fullName evidence="5">LacI family DNA-binding transcriptional regulator</fullName>
    </submittedName>
</protein>
<evidence type="ECO:0000256" key="2">
    <source>
        <dbReference type="ARBA" id="ARBA00023125"/>
    </source>
</evidence>
<evidence type="ECO:0000313" key="6">
    <source>
        <dbReference type="Proteomes" id="UP000799092"/>
    </source>
</evidence>
<evidence type="ECO:0000259" key="4">
    <source>
        <dbReference type="PROSITE" id="PS50932"/>
    </source>
</evidence>
<keyword evidence="1" id="KW-0805">Transcription regulation</keyword>
<dbReference type="EMBL" id="WJNG01000001">
    <property type="protein sequence ID" value="MRH41065.1"/>
    <property type="molecule type" value="Genomic_DNA"/>
</dbReference>
<evidence type="ECO:0000256" key="3">
    <source>
        <dbReference type="ARBA" id="ARBA00023163"/>
    </source>
</evidence>
<reference evidence="5" key="1">
    <citation type="submission" date="2019-11" db="EMBL/GenBank/DDBJ databases">
        <authorList>
            <person name="Li J."/>
        </authorList>
    </citation>
    <scope>NUCLEOTIDE SEQUENCE</scope>
    <source>
        <strain evidence="5">B6B</strain>
    </source>
</reference>
<dbReference type="Pfam" id="PF13377">
    <property type="entry name" value="Peripla_BP_3"/>
    <property type="match status" value="1"/>
</dbReference>
<dbReference type="GO" id="GO:0003700">
    <property type="term" value="F:DNA-binding transcription factor activity"/>
    <property type="evidence" value="ECO:0007669"/>
    <property type="project" value="TreeGrafter"/>
</dbReference>
<dbReference type="InterPro" id="IPR000843">
    <property type="entry name" value="HTH_LacI"/>
</dbReference>